<evidence type="ECO:0000313" key="3">
    <source>
        <dbReference type="Proteomes" id="UP000035489"/>
    </source>
</evidence>
<dbReference type="Pfam" id="PF03729">
    <property type="entry name" value="DUF308"/>
    <property type="match status" value="2"/>
</dbReference>
<feature type="transmembrane region" description="Helical" evidence="1">
    <location>
        <begin position="110"/>
        <end position="131"/>
    </location>
</feature>
<evidence type="ECO:0000313" key="2">
    <source>
        <dbReference type="EMBL" id="KLK92892.1"/>
    </source>
</evidence>
<dbReference type="OrthoDB" id="193343at2"/>
<feature type="transmembrane region" description="Helical" evidence="1">
    <location>
        <begin position="53"/>
        <end position="73"/>
    </location>
</feature>
<accession>A0A0H1RJV2</accession>
<feature type="transmembrane region" description="Helical" evidence="1">
    <location>
        <begin position="28"/>
        <end position="47"/>
    </location>
</feature>
<keyword evidence="3" id="KW-1185">Reference proteome</keyword>
<reference evidence="2 3" key="1">
    <citation type="submission" date="2015-05" db="EMBL/GenBank/DDBJ databases">
        <title>Draft genome sequence of Microvirga vignae strain BR3299, a novel nitrogen fixing bacteria isolated from Brazil semi-aired region.</title>
        <authorList>
            <person name="Zilli J.E."/>
            <person name="Passos S.R."/>
            <person name="Leite J."/>
            <person name="Baldani J.I."/>
            <person name="Xavier G.R."/>
            <person name="Rumjaneck N.G."/>
            <person name="Simoes-Araujo J.L."/>
        </authorList>
    </citation>
    <scope>NUCLEOTIDE SEQUENCE [LARGE SCALE GENOMIC DNA]</scope>
    <source>
        <strain evidence="2 3">BR3299</strain>
    </source>
</reference>
<comment type="caution">
    <text evidence="2">The sequence shown here is derived from an EMBL/GenBank/DDBJ whole genome shotgun (WGS) entry which is preliminary data.</text>
</comment>
<dbReference type="RefSeq" id="WP_047189187.1">
    <property type="nucleotide sequence ID" value="NZ_LCYG01000028.1"/>
</dbReference>
<dbReference type="InterPro" id="IPR005325">
    <property type="entry name" value="DUF308_memb"/>
</dbReference>
<feature type="transmembrane region" description="Helical" evidence="1">
    <location>
        <begin position="85"/>
        <end position="104"/>
    </location>
</feature>
<protein>
    <submittedName>
        <fullName evidence="2">Membrane protein</fullName>
    </submittedName>
</protein>
<gene>
    <name evidence="2" type="ORF">AA309_11610</name>
</gene>
<feature type="transmembrane region" description="Helical" evidence="1">
    <location>
        <begin position="170"/>
        <end position="189"/>
    </location>
</feature>
<dbReference type="InterPro" id="IPR052712">
    <property type="entry name" value="Acid_resist_chaperone_HdeD"/>
</dbReference>
<dbReference type="STRING" id="1225564.AA309_11610"/>
<dbReference type="PATRIC" id="fig|1225564.3.peg.3017"/>
<dbReference type="PANTHER" id="PTHR34989">
    <property type="entry name" value="PROTEIN HDED"/>
    <property type="match status" value="1"/>
</dbReference>
<dbReference type="EMBL" id="LCYG01000028">
    <property type="protein sequence ID" value="KLK92892.1"/>
    <property type="molecule type" value="Genomic_DNA"/>
</dbReference>
<feature type="transmembrane region" description="Helical" evidence="1">
    <location>
        <begin position="143"/>
        <end position="164"/>
    </location>
</feature>
<evidence type="ECO:0000256" key="1">
    <source>
        <dbReference type="SAM" id="Phobius"/>
    </source>
</evidence>
<keyword evidence="1" id="KW-1133">Transmembrane helix</keyword>
<dbReference type="AlphaFoldDB" id="A0A0H1RJV2"/>
<sequence length="206" mass="22385">MASGTSNPSSYDPLYRAESMSVLLARNWWAVALRGVFAIIFALIAFFWPDATILSFVLFFSAYMLVDGVFGIVSGIRAAAQHERWGLLILEGVLNILVGILAFLMPGLTVVFFVTLLAVWSLITGVLMIVAAFKLSPTFGRGWLIFSGLVSVLFGVALLIAPLIGAVVLTWWLGAYAMVFGIALIILAFKLRSRKEEFTGSASLRA</sequence>
<dbReference type="GO" id="GO:0005886">
    <property type="term" value="C:plasma membrane"/>
    <property type="evidence" value="ECO:0007669"/>
    <property type="project" value="TreeGrafter"/>
</dbReference>
<dbReference type="Proteomes" id="UP000035489">
    <property type="component" value="Unassembled WGS sequence"/>
</dbReference>
<keyword evidence="1" id="KW-0472">Membrane</keyword>
<proteinExistence type="predicted"/>
<dbReference type="PANTHER" id="PTHR34989:SF1">
    <property type="entry name" value="PROTEIN HDED"/>
    <property type="match status" value="1"/>
</dbReference>
<keyword evidence="1" id="KW-0812">Transmembrane</keyword>
<organism evidence="2 3">
    <name type="scientific">Microvirga vignae</name>
    <dbReference type="NCBI Taxonomy" id="1225564"/>
    <lineage>
        <taxon>Bacteria</taxon>
        <taxon>Pseudomonadati</taxon>
        <taxon>Pseudomonadota</taxon>
        <taxon>Alphaproteobacteria</taxon>
        <taxon>Hyphomicrobiales</taxon>
        <taxon>Methylobacteriaceae</taxon>
        <taxon>Microvirga</taxon>
    </lineage>
</organism>
<name>A0A0H1RJV2_9HYPH</name>